<dbReference type="SMART" id="SM00174">
    <property type="entry name" value="RHO"/>
    <property type="match status" value="1"/>
</dbReference>
<dbReference type="Proteomes" id="UP000187209">
    <property type="component" value="Unassembled WGS sequence"/>
</dbReference>
<dbReference type="PROSITE" id="PS51417">
    <property type="entry name" value="ARF"/>
    <property type="match status" value="1"/>
</dbReference>
<dbReference type="SMART" id="SM00176">
    <property type="entry name" value="RAN"/>
    <property type="match status" value="1"/>
</dbReference>
<comment type="similarity">
    <text evidence="1">Belongs to the small GTPase superfamily. Rab family.</text>
</comment>
<keyword evidence="2" id="KW-0547">Nucleotide-binding</keyword>
<dbReference type="InterPro" id="IPR001806">
    <property type="entry name" value="Small_GTPase"/>
</dbReference>
<dbReference type="Pfam" id="PF00071">
    <property type="entry name" value="Ras"/>
    <property type="match status" value="1"/>
</dbReference>
<evidence type="ECO:0000256" key="1">
    <source>
        <dbReference type="ARBA" id="ARBA00006270"/>
    </source>
</evidence>
<sequence length="206" mass="22677">MANPEYDYLFKLLLIGDSGVGKSSVLLRFSDNTYTESFISTIGVDFKIKTVEIDHKIFKLQIWDTAGQEKFRTITSSYYRGAHGIIVVFDVTNKDSFLNVGNWMNEITKYASDNVNKLLIGNKTDLTDRRVVSVEEAKELADSLGIPYIETSAKTATGVEESFIKMTANIKSKIVSNTGPVNPQSQGGTRLAGGKVVQNKKEGGCC</sequence>
<evidence type="ECO:0000256" key="5">
    <source>
        <dbReference type="ARBA" id="ARBA00023289"/>
    </source>
</evidence>
<dbReference type="SMART" id="SM00175">
    <property type="entry name" value="RAB"/>
    <property type="match status" value="1"/>
</dbReference>
<gene>
    <name evidence="6" type="ORF">SteCoe_23931</name>
</gene>
<dbReference type="PANTHER" id="PTHR47977">
    <property type="entry name" value="RAS-RELATED PROTEIN RAB"/>
    <property type="match status" value="1"/>
</dbReference>
<proteinExistence type="inferred from homology"/>
<keyword evidence="3" id="KW-0342">GTP-binding</keyword>
<dbReference type="CDD" id="cd01869">
    <property type="entry name" value="Rab1_Ypt1"/>
    <property type="match status" value="1"/>
</dbReference>
<dbReference type="FunFam" id="3.40.50.300:FF:001447">
    <property type="entry name" value="Ras-related protein Rab-1B"/>
    <property type="match status" value="1"/>
</dbReference>
<organism evidence="6 7">
    <name type="scientific">Stentor coeruleus</name>
    <dbReference type="NCBI Taxonomy" id="5963"/>
    <lineage>
        <taxon>Eukaryota</taxon>
        <taxon>Sar</taxon>
        <taxon>Alveolata</taxon>
        <taxon>Ciliophora</taxon>
        <taxon>Postciliodesmatophora</taxon>
        <taxon>Heterotrichea</taxon>
        <taxon>Heterotrichida</taxon>
        <taxon>Stentoridae</taxon>
        <taxon>Stentor</taxon>
    </lineage>
</organism>
<dbReference type="GO" id="GO:0005525">
    <property type="term" value="F:GTP binding"/>
    <property type="evidence" value="ECO:0007669"/>
    <property type="project" value="UniProtKB-KW"/>
</dbReference>
<dbReference type="InterPro" id="IPR057289">
    <property type="entry name" value="Rab1/Ypt1"/>
</dbReference>
<evidence type="ECO:0000256" key="3">
    <source>
        <dbReference type="ARBA" id="ARBA00023134"/>
    </source>
</evidence>
<dbReference type="AlphaFoldDB" id="A0A1R2BIS7"/>
<evidence type="ECO:0000313" key="6">
    <source>
        <dbReference type="EMBL" id="OMJ76658.1"/>
    </source>
</evidence>
<comment type="caution">
    <text evidence="6">The sequence shown here is derived from an EMBL/GenBank/DDBJ whole genome shotgun (WGS) entry which is preliminary data.</text>
</comment>
<dbReference type="PROSITE" id="PS51421">
    <property type="entry name" value="RAS"/>
    <property type="match status" value="1"/>
</dbReference>
<dbReference type="NCBIfam" id="TIGR00231">
    <property type="entry name" value="small_GTP"/>
    <property type="match status" value="1"/>
</dbReference>
<dbReference type="Gene3D" id="3.40.50.300">
    <property type="entry name" value="P-loop containing nucleotide triphosphate hydrolases"/>
    <property type="match status" value="1"/>
</dbReference>
<keyword evidence="7" id="KW-1185">Reference proteome</keyword>
<dbReference type="InterPro" id="IPR005225">
    <property type="entry name" value="Small_GTP-bd"/>
</dbReference>
<dbReference type="GO" id="GO:0003924">
    <property type="term" value="F:GTPase activity"/>
    <property type="evidence" value="ECO:0007669"/>
    <property type="project" value="InterPro"/>
</dbReference>
<dbReference type="PRINTS" id="PR00449">
    <property type="entry name" value="RASTRNSFRMNG"/>
</dbReference>
<dbReference type="OrthoDB" id="9989112at2759"/>
<dbReference type="SMART" id="SM00173">
    <property type="entry name" value="RAS"/>
    <property type="match status" value="1"/>
</dbReference>
<dbReference type="PROSITE" id="PS51420">
    <property type="entry name" value="RHO"/>
    <property type="match status" value="1"/>
</dbReference>
<evidence type="ECO:0000313" key="7">
    <source>
        <dbReference type="Proteomes" id="UP000187209"/>
    </source>
</evidence>
<keyword evidence="5" id="KW-0636">Prenylation</keyword>
<dbReference type="EMBL" id="MPUH01000619">
    <property type="protein sequence ID" value="OMJ76658.1"/>
    <property type="molecule type" value="Genomic_DNA"/>
</dbReference>
<accession>A0A1R2BIS7</accession>
<protein>
    <submittedName>
        <fullName evidence="6">Uncharacterized protein</fullName>
    </submittedName>
</protein>
<keyword evidence="4" id="KW-0449">Lipoprotein</keyword>
<dbReference type="PROSITE" id="PS51419">
    <property type="entry name" value="RAB"/>
    <property type="match status" value="1"/>
</dbReference>
<evidence type="ECO:0000256" key="2">
    <source>
        <dbReference type="ARBA" id="ARBA00022741"/>
    </source>
</evidence>
<dbReference type="SUPFAM" id="SSF52540">
    <property type="entry name" value="P-loop containing nucleoside triphosphate hydrolases"/>
    <property type="match status" value="1"/>
</dbReference>
<evidence type="ECO:0000256" key="4">
    <source>
        <dbReference type="ARBA" id="ARBA00023288"/>
    </source>
</evidence>
<dbReference type="InterPro" id="IPR050227">
    <property type="entry name" value="Rab"/>
</dbReference>
<reference evidence="6 7" key="1">
    <citation type="submission" date="2016-11" db="EMBL/GenBank/DDBJ databases">
        <title>The macronuclear genome of Stentor coeruleus: a giant cell with tiny introns.</title>
        <authorList>
            <person name="Slabodnick M."/>
            <person name="Ruby J.G."/>
            <person name="Reiff S.B."/>
            <person name="Swart E.C."/>
            <person name="Gosai S."/>
            <person name="Prabakaran S."/>
            <person name="Witkowska E."/>
            <person name="Larue G.E."/>
            <person name="Fisher S."/>
            <person name="Freeman R.M."/>
            <person name="Gunawardena J."/>
            <person name="Chu W."/>
            <person name="Stover N.A."/>
            <person name="Gregory B.D."/>
            <person name="Nowacki M."/>
            <person name="Derisi J."/>
            <person name="Roy S.W."/>
            <person name="Marshall W.F."/>
            <person name="Sood P."/>
        </authorList>
    </citation>
    <scope>NUCLEOTIDE SEQUENCE [LARGE SCALE GENOMIC DNA]</scope>
    <source>
        <strain evidence="6">WM001</strain>
    </source>
</reference>
<name>A0A1R2BIS7_9CILI</name>
<dbReference type="SMART" id="SM00177">
    <property type="entry name" value="ARF"/>
    <property type="match status" value="1"/>
</dbReference>
<dbReference type="InterPro" id="IPR027417">
    <property type="entry name" value="P-loop_NTPase"/>
</dbReference>